<dbReference type="Proteomes" id="UP000018143">
    <property type="component" value="Unassembled WGS sequence"/>
</dbReference>
<name>T1DX29_9HELI</name>
<dbReference type="EMBL" id="BASD01000036">
    <property type="protein sequence ID" value="GAD20173.1"/>
    <property type="molecule type" value="Genomic_DNA"/>
</dbReference>
<dbReference type="STRING" id="1325130.HFN_1417"/>
<proteinExistence type="predicted"/>
<accession>T1DX29</accession>
<evidence type="ECO:0008006" key="3">
    <source>
        <dbReference type="Google" id="ProtNLM"/>
    </source>
</evidence>
<reference evidence="1 2" key="1">
    <citation type="journal article" date="2013" name="Genome Announc.">
        <title>Draft Genome Sequence of Helicobacter fennelliae Strain MRY12-0050, Isolated from a Bacteremia Patient.</title>
        <authorList>
            <person name="Rimbara E."/>
            <person name="Matsui M."/>
            <person name="Mori S."/>
            <person name="Suzuki S."/>
            <person name="Suzuki M."/>
            <person name="Kim H."/>
            <person name="Sekizuka T."/>
            <person name="Kuroda M."/>
            <person name="Shibayama K."/>
        </authorList>
    </citation>
    <scope>NUCLEOTIDE SEQUENCE [LARGE SCALE GENOMIC DNA]</scope>
    <source>
        <strain evidence="1 2">MRY12-0050</strain>
    </source>
</reference>
<sequence length="251" mass="29673">MKIHIKNIGMLDEAEFEVGDLTLICGENNTGKTYATYSLYGYLDFMRRIRDVFLRARRNLFDDNEFLENIGESQREIKITYEEILEKLKEHLQEKTKLYSTRILPQIMAGKEEDFSNVEFDVEEFHISLIDVKRAIKKYLEDGGLNRRYKRRVQHTIYDNGLSFSCLDKRDFVEYAGTFFDAILHIIFMKNFILSVERTGASIFQEELDFVKTAKLETKLETIQKMLKEENISLFEINRTLDKKNNSIQNL</sequence>
<dbReference type="RefSeq" id="WP_023949976.1">
    <property type="nucleotide sequence ID" value="NZ_BASD01000036.1"/>
</dbReference>
<organism evidence="1 2">
    <name type="scientific">Helicobacter fennelliae MRY12-0050</name>
    <dbReference type="NCBI Taxonomy" id="1325130"/>
    <lineage>
        <taxon>Bacteria</taxon>
        <taxon>Pseudomonadati</taxon>
        <taxon>Campylobacterota</taxon>
        <taxon>Epsilonproteobacteria</taxon>
        <taxon>Campylobacterales</taxon>
        <taxon>Helicobacteraceae</taxon>
        <taxon>Helicobacter</taxon>
    </lineage>
</organism>
<dbReference type="eggNOG" id="COG1106">
    <property type="taxonomic scope" value="Bacteria"/>
</dbReference>
<comment type="caution">
    <text evidence="1">The sequence shown here is derived from an EMBL/GenBank/DDBJ whole genome shotgun (WGS) entry which is preliminary data.</text>
</comment>
<protein>
    <recommendedName>
        <fullName evidence="3">AAA domain-containing protein</fullName>
    </recommendedName>
</protein>
<dbReference type="InterPro" id="IPR027417">
    <property type="entry name" value="P-loop_NTPase"/>
</dbReference>
<evidence type="ECO:0000313" key="1">
    <source>
        <dbReference type="EMBL" id="GAD20173.1"/>
    </source>
</evidence>
<dbReference type="AlphaFoldDB" id="T1DX29"/>
<dbReference type="OrthoDB" id="3237462at2"/>
<dbReference type="SUPFAM" id="SSF52540">
    <property type="entry name" value="P-loop containing nucleoside triphosphate hydrolases"/>
    <property type="match status" value="1"/>
</dbReference>
<evidence type="ECO:0000313" key="2">
    <source>
        <dbReference type="Proteomes" id="UP000018143"/>
    </source>
</evidence>
<gene>
    <name evidence="1" type="ORF">HFN_1417</name>
</gene>
<keyword evidence="2" id="KW-1185">Reference proteome</keyword>